<dbReference type="GO" id="GO:0005829">
    <property type="term" value="C:cytosol"/>
    <property type="evidence" value="ECO:0007669"/>
    <property type="project" value="TreeGrafter"/>
</dbReference>
<dbReference type="InterPro" id="IPR000257">
    <property type="entry name" value="Uroporphyrinogen_deCOase"/>
</dbReference>
<reference evidence="3" key="1">
    <citation type="submission" date="2018-05" db="EMBL/GenBank/DDBJ databases">
        <authorList>
            <person name="Lanie J.A."/>
            <person name="Ng W.-L."/>
            <person name="Kazmierczak K.M."/>
            <person name="Andrzejewski T.M."/>
            <person name="Davidsen T.M."/>
            <person name="Wayne K.J."/>
            <person name="Tettelin H."/>
            <person name="Glass J.I."/>
            <person name="Rusch D."/>
            <person name="Podicherti R."/>
            <person name="Tsui H.-C.T."/>
            <person name="Winkler M.E."/>
        </authorList>
    </citation>
    <scope>NUCLEOTIDE SEQUENCE</scope>
</reference>
<feature type="domain" description="Uroporphyrinogen decarboxylase (URO-D)" evidence="1">
    <location>
        <begin position="10"/>
        <end position="19"/>
    </location>
</feature>
<evidence type="ECO:0000259" key="2">
    <source>
        <dbReference type="PROSITE" id="PS00907"/>
    </source>
</evidence>
<gene>
    <name evidence="3" type="ORF">METZ01_LOCUS331583</name>
</gene>
<dbReference type="GO" id="GO:0004853">
    <property type="term" value="F:uroporphyrinogen decarboxylase activity"/>
    <property type="evidence" value="ECO:0007669"/>
    <property type="project" value="InterPro"/>
</dbReference>
<dbReference type="PANTHER" id="PTHR21091:SF169">
    <property type="entry name" value="UROPORPHYRINOGEN DECARBOXYLASE"/>
    <property type="match status" value="1"/>
</dbReference>
<dbReference type="InterPro" id="IPR038071">
    <property type="entry name" value="UROD/MetE-like_sf"/>
</dbReference>
<dbReference type="EMBL" id="UINC01110909">
    <property type="protein sequence ID" value="SVC78729.1"/>
    <property type="molecule type" value="Genomic_DNA"/>
</dbReference>
<proteinExistence type="predicted"/>
<evidence type="ECO:0000259" key="1">
    <source>
        <dbReference type="PROSITE" id="PS00906"/>
    </source>
</evidence>
<dbReference type="PANTHER" id="PTHR21091">
    <property type="entry name" value="METHYLTETRAHYDROFOLATE:HOMOCYSTEINE METHYLTRANSFERASE RELATED"/>
    <property type="match status" value="1"/>
</dbReference>
<protein>
    <recommendedName>
        <fullName evidence="1 2">Uroporphyrinogen decarboxylase (URO-D) domain-containing protein</fullName>
    </recommendedName>
</protein>
<accession>A0A382PZG2</accession>
<dbReference type="PROSITE" id="PS00907">
    <property type="entry name" value="UROD_2"/>
    <property type="match status" value="1"/>
</dbReference>
<dbReference type="Pfam" id="PF01208">
    <property type="entry name" value="URO-D"/>
    <property type="match status" value="1"/>
</dbReference>
<feature type="non-terminal residue" evidence="3">
    <location>
        <position position="206"/>
    </location>
</feature>
<dbReference type="GO" id="GO:0019353">
    <property type="term" value="P:protoporphyrinogen IX biosynthetic process from glutamate"/>
    <property type="evidence" value="ECO:0007669"/>
    <property type="project" value="TreeGrafter"/>
</dbReference>
<sequence length="206" mass="22765">MNGETLSPPPIWLMRQAGRYLPEYMSIRSTVTNFLDLCYNTELATEITLQPIRRFGFDAAIIFSDILVLPDALGQKVGFKSGIGPVLKPIRSRNQIGELRQASQQEILKPIYESISKVAASLGPDVALIGFAGAPWTVATYMVEGGSSKGFNYVKNWAISDPEGFRELIKKLIESTTVHLTKQIEAGAEVIQIFDSWAGILSPREF</sequence>
<feature type="domain" description="Uroporphyrinogen decarboxylase (URO-D)" evidence="2">
    <location>
        <begin position="129"/>
        <end position="145"/>
    </location>
</feature>
<dbReference type="AlphaFoldDB" id="A0A382PZG2"/>
<evidence type="ECO:0000313" key="3">
    <source>
        <dbReference type="EMBL" id="SVC78729.1"/>
    </source>
</evidence>
<dbReference type="Gene3D" id="3.20.20.210">
    <property type="match status" value="1"/>
</dbReference>
<dbReference type="SUPFAM" id="SSF51726">
    <property type="entry name" value="UROD/MetE-like"/>
    <property type="match status" value="1"/>
</dbReference>
<dbReference type="PROSITE" id="PS00906">
    <property type="entry name" value="UROD_1"/>
    <property type="match status" value="1"/>
</dbReference>
<name>A0A382PZG2_9ZZZZ</name>
<organism evidence="3">
    <name type="scientific">marine metagenome</name>
    <dbReference type="NCBI Taxonomy" id="408172"/>
    <lineage>
        <taxon>unclassified sequences</taxon>
        <taxon>metagenomes</taxon>
        <taxon>ecological metagenomes</taxon>
    </lineage>
</organism>